<evidence type="ECO:0000256" key="2">
    <source>
        <dbReference type="ARBA" id="ARBA00023015"/>
    </source>
</evidence>
<dbReference type="InterPro" id="IPR036576">
    <property type="entry name" value="WRKY_dom_sf"/>
</dbReference>
<keyword evidence="4" id="KW-0804">Transcription</keyword>
<dbReference type="OrthoDB" id="662136at2759"/>
<evidence type="ECO:0000313" key="9">
    <source>
        <dbReference type="Proteomes" id="UP000243975"/>
    </source>
</evidence>
<evidence type="ECO:0000256" key="4">
    <source>
        <dbReference type="ARBA" id="ARBA00023163"/>
    </source>
</evidence>
<dbReference type="Pfam" id="PF03106">
    <property type="entry name" value="WRKY"/>
    <property type="match status" value="1"/>
</dbReference>
<reference evidence="8 9" key="1">
    <citation type="journal article" date="2016" name="Sci. Rep.">
        <title>The genome sequence of the outbreeding globe artichoke constructed de novo incorporating a phase-aware low-pass sequencing strategy of F1 progeny.</title>
        <authorList>
            <person name="Scaglione D."/>
            <person name="Reyes-Chin-Wo S."/>
            <person name="Acquadro A."/>
            <person name="Froenicke L."/>
            <person name="Portis E."/>
            <person name="Beitel C."/>
            <person name="Tirone M."/>
            <person name="Mauro R."/>
            <person name="Lo Monaco A."/>
            <person name="Mauromicale G."/>
            <person name="Faccioli P."/>
            <person name="Cattivelli L."/>
            <person name="Rieseberg L."/>
            <person name="Michelmore R."/>
            <person name="Lanteri S."/>
        </authorList>
    </citation>
    <scope>NUCLEOTIDE SEQUENCE [LARGE SCALE GENOMIC DNA]</scope>
    <source>
        <strain evidence="8">2C</strain>
    </source>
</reference>
<evidence type="ECO:0000256" key="3">
    <source>
        <dbReference type="ARBA" id="ARBA00023125"/>
    </source>
</evidence>
<protein>
    <submittedName>
        <fullName evidence="8">DNA-binding WRKY</fullName>
    </submittedName>
</protein>
<dbReference type="EMBL" id="LEKV01005078">
    <property type="protein sequence ID" value="KVH91108.1"/>
    <property type="molecule type" value="Genomic_DNA"/>
</dbReference>
<gene>
    <name evidence="8" type="ORF">Ccrd_006876</name>
</gene>
<comment type="subcellular location">
    <subcellularLocation>
        <location evidence="1">Nucleus</location>
    </subcellularLocation>
</comment>
<evidence type="ECO:0000313" key="8">
    <source>
        <dbReference type="EMBL" id="KVH91108.1"/>
    </source>
</evidence>
<dbReference type="PANTHER" id="PTHR32096:SF155">
    <property type="entry name" value="WRKY TRANSCRIPTION FACTOR 22-LIKE"/>
    <property type="match status" value="1"/>
</dbReference>
<accession>A0A103XI07</accession>
<feature type="compositionally biased region" description="Polar residues" evidence="6">
    <location>
        <begin position="69"/>
        <end position="80"/>
    </location>
</feature>
<dbReference type="OMA" id="EGCLARK"/>
<dbReference type="PANTHER" id="PTHR32096">
    <property type="entry name" value="WRKY TRANSCRIPTION FACTOR 30-RELATED-RELATED"/>
    <property type="match status" value="1"/>
</dbReference>
<keyword evidence="5" id="KW-0539">Nucleus</keyword>
<evidence type="ECO:0000256" key="6">
    <source>
        <dbReference type="SAM" id="MobiDB-lite"/>
    </source>
</evidence>
<dbReference type="SUPFAM" id="SSF118290">
    <property type="entry name" value="WRKY DNA-binding domain"/>
    <property type="match status" value="1"/>
</dbReference>
<keyword evidence="2" id="KW-0805">Transcription regulation</keyword>
<evidence type="ECO:0000256" key="1">
    <source>
        <dbReference type="ARBA" id="ARBA00004123"/>
    </source>
</evidence>
<dbReference type="Gramene" id="KVH91108">
    <property type="protein sequence ID" value="KVH91108"/>
    <property type="gene ID" value="Ccrd_006876"/>
</dbReference>
<dbReference type="SMART" id="SM00774">
    <property type="entry name" value="WRKY"/>
    <property type="match status" value="1"/>
</dbReference>
<evidence type="ECO:0000256" key="5">
    <source>
        <dbReference type="ARBA" id="ARBA00023242"/>
    </source>
</evidence>
<organism evidence="8 9">
    <name type="scientific">Cynara cardunculus var. scolymus</name>
    <name type="common">Globe artichoke</name>
    <name type="synonym">Cynara scolymus</name>
    <dbReference type="NCBI Taxonomy" id="59895"/>
    <lineage>
        <taxon>Eukaryota</taxon>
        <taxon>Viridiplantae</taxon>
        <taxon>Streptophyta</taxon>
        <taxon>Embryophyta</taxon>
        <taxon>Tracheophyta</taxon>
        <taxon>Spermatophyta</taxon>
        <taxon>Magnoliopsida</taxon>
        <taxon>eudicotyledons</taxon>
        <taxon>Gunneridae</taxon>
        <taxon>Pentapetalae</taxon>
        <taxon>asterids</taxon>
        <taxon>campanulids</taxon>
        <taxon>Asterales</taxon>
        <taxon>Asteraceae</taxon>
        <taxon>Carduoideae</taxon>
        <taxon>Cardueae</taxon>
        <taxon>Carduinae</taxon>
        <taxon>Cynara</taxon>
    </lineage>
</organism>
<dbReference type="GO" id="GO:0003700">
    <property type="term" value="F:DNA-binding transcription factor activity"/>
    <property type="evidence" value="ECO:0007669"/>
    <property type="project" value="InterPro"/>
</dbReference>
<evidence type="ECO:0000259" key="7">
    <source>
        <dbReference type="PROSITE" id="PS50811"/>
    </source>
</evidence>
<keyword evidence="3 8" id="KW-0238">DNA-binding</keyword>
<name>A0A103XI07_CYNCS</name>
<proteinExistence type="predicted"/>
<dbReference type="GO" id="GO:0000976">
    <property type="term" value="F:transcription cis-regulatory region binding"/>
    <property type="evidence" value="ECO:0007669"/>
    <property type="project" value="TreeGrafter"/>
</dbReference>
<feature type="domain" description="WRKY" evidence="7">
    <location>
        <begin position="1"/>
        <end position="43"/>
    </location>
</feature>
<dbReference type="STRING" id="59895.A0A103XI07"/>
<dbReference type="InterPro" id="IPR003657">
    <property type="entry name" value="WRKY_dom"/>
</dbReference>
<dbReference type="AlphaFoldDB" id="A0A103XI07"/>
<feature type="region of interest" description="Disordered" evidence="6">
    <location>
        <begin position="35"/>
        <end position="80"/>
    </location>
</feature>
<dbReference type="GO" id="GO:0005634">
    <property type="term" value="C:nucleus"/>
    <property type="evidence" value="ECO:0007669"/>
    <property type="project" value="UniProtKB-SubCell"/>
</dbReference>
<dbReference type="Proteomes" id="UP000243975">
    <property type="component" value="Unassembled WGS sequence"/>
</dbReference>
<keyword evidence="9" id="KW-1185">Reference proteome</keyword>
<dbReference type="InterPro" id="IPR044810">
    <property type="entry name" value="WRKY_plant"/>
</dbReference>
<sequence>MQRAYYRCSAAEGCLARKQVERKRSDPSVLIITYTGDHNHPMPPKPHFSVDGKSNNAINSHDEDKNENKTTTYSSVSPTANEAVETTMVEEKDKDADDDNVPNVVMDDDVFEGLDEIINLSDGISCFK</sequence>
<comment type="caution">
    <text evidence="8">The sequence shown here is derived from an EMBL/GenBank/DDBJ whole genome shotgun (WGS) entry which is preliminary data.</text>
</comment>
<dbReference type="PROSITE" id="PS50811">
    <property type="entry name" value="WRKY"/>
    <property type="match status" value="1"/>
</dbReference>
<dbReference type="Gene3D" id="2.20.25.80">
    <property type="entry name" value="WRKY domain"/>
    <property type="match status" value="1"/>
</dbReference>